<evidence type="ECO:0000313" key="13">
    <source>
        <dbReference type="EMBL" id="AGF73156.1"/>
    </source>
</evidence>
<evidence type="ECO:0000256" key="6">
    <source>
        <dbReference type="ARBA" id="ARBA00022741"/>
    </source>
</evidence>
<feature type="transmembrane region" description="Helical" evidence="10">
    <location>
        <begin position="138"/>
        <end position="160"/>
    </location>
</feature>
<dbReference type="PROSITE" id="PS50929">
    <property type="entry name" value="ABC_TM1F"/>
    <property type="match status" value="1"/>
</dbReference>
<evidence type="ECO:0000256" key="4">
    <source>
        <dbReference type="ARBA" id="ARBA00022519"/>
    </source>
</evidence>
<evidence type="ECO:0000256" key="1">
    <source>
        <dbReference type="ARBA" id="ARBA00004651"/>
    </source>
</evidence>
<dbReference type="Pfam" id="PF00005">
    <property type="entry name" value="ABC_tran"/>
    <property type="match status" value="1"/>
</dbReference>
<keyword evidence="2" id="KW-0813">Transport</keyword>
<dbReference type="Proteomes" id="UP000011723">
    <property type="component" value="Chromosome"/>
</dbReference>
<dbReference type="SMART" id="SM00382">
    <property type="entry name" value="AAA"/>
    <property type="match status" value="1"/>
</dbReference>
<organism evidence="13 14">
    <name type="scientific">Corynebacterium halotolerans YIM 70093 = DSM 44683</name>
    <dbReference type="NCBI Taxonomy" id="1121362"/>
    <lineage>
        <taxon>Bacteria</taxon>
        <taxon>Bacillati</taxon>
        <taxon>Actinomycetota</taxon>
        <taxon>Actinomycetes</taxon>
        <taxon>Mycobacteriales</taxon>
        <taxon>Corynebacteriaceae</taxon>
        <taxon>Corynebacterium</taxon>
    </lineage>
</organism>
<keyword evidence="5 10" id="KW-0812">Transmembrane</keyword>
<gene>
    <name evidence="13" type="ORF">A605_10780</name>
</gene>
<dbReference type="Gene3D" id="1.20.1560.10">
    <property type="entry name" value="ABC transporter type 1, transmembrane domain"/>
    <property type="match status" value="1"/>
</dbReference>
<keyword evidence="8 10" id="KW-1133">Transmembrane helix</keyword>
<evidence type="ECO:0000259" key="11">
    <source>
        <dbReference type="PROSITE" id="PS50893"/>
    </source>
</evidence>
<evidence type="ECO:0000256" key="9">
    <source>
        <dbReference type="ARBA" id="ARBA00023136"/>
    </source>
</evidence>
<dbReference type="EMBL" id="CP003697">
    <property type="protein sequence ID" value="AGF73156.1"/>
    <property type="molecule type" value="Genomic_DNA"/>
</dbReference>
<evidence type="ECO:0000256" key="5">
    <source>
        <dbReference type="ARBA" id="ARBA00022692"/>
    </source>
</evidence>
<keyword evidence="9 10" id="KW-0472">Membrane</keyword>
<dbReference type="Pfam" id="PF00664">
    <property type="entry name" value="ABC_membrane"/>
    <property type="match status" value="1"/>
</dbReference>
<keyword evidence="3" id="KW-1003">Cell membrane</keyword>
<reference evidence="13 14" key="1">
    <citation type="journal article" date="2012" name="Stand. Genomic Sci.">
        <title>Genome sequence of the halotolerant bacterium Corynebacterium halotolerans type strain YIM 70093(T) (= DSM 44683(T)).</title>
        <authorList>
            <person name="Ruckert C."/>
            <person name="Albersmeier A."/>
            <person name="Al-Dilaimi A."/>
            <person name="Niehaus K."/>
            <person name="Szczepanowski R."/>
            <person name="Kalinowski J."/>
        </authorList>
    </citation>
    <scope>NUCLEOTIDE SEQUENCE [LARGE SCALE GENOMIC DNA]</scope>
    <source>
        <strain evidence="13">YIM 70093</strain>
    </source>
</reference>
<dbReference type="SUPFAM" id="SSF52540">
    <property type="entry name" value="P-loop containing nucleoside triphosphate hydrolases"/>
    <property type="match status" value="1"/>
</dbReference>
<dbReference type="KEGG" id="chn:A605_10780"/>
<evidence type="ECO:0000256" key="8">
    <source>
        <dbReference type="ARBA" id="ARBA00022989"/>
    </source>
</evidence>
<dbReference type="InterPro" id="IPR003593">
    <property type="entry name" value="AAA+_ATPase"/>
</dbReference>
<keyword evidence="7" id="KW-0067">ATP-binding</keyword>
<dbReference type="STRING" id="1121362.A605_10780"/>
<feature type="domain" description="ABC transmembrane type-1" evidence="12">
    <location>
        <begin position="29"/>
        <end position="311"/>
    </location>
</feature>
<dbReference type="InterPro" id="IPR039421">
    <property type="entry name" value="Type_1_exporter"/>
</dbReference>
<dbReference type="eggNOG" id="COG1132">
    <property type="taxonomic scope" value="Bacteria"/>
</dbReference>
<evidence type="ECO:0000313" key="14">
    <source>
        <dbReference type="Proteomes" id="UP000011723"/>
    </source>
</evidence>
<dbReference type="OrthoDB" id="9806127at2"/>
<dbReference type="PATRIC" id="fig|1121362.3.peg.2185"/>
<dbReference type="Gene3D" id="3.40.50.300">
    <property type="entry name" value="P-loop containing nucleotide triphosphate hydrolases"/>
    <property type="match status" value="1"/>
</dbReference>
<dbReference type="CDD" id="cd07346">
    <property type="entry name" value="ABC_6TM_exporters"/>
    <property type="match status" value="1"/>
</dbReference>
<dbReference type="HOGENOM" id="CLU_000604_84_9_11"/>
<feature type="transmembrane region" description="Helical" evidence="10">
    <location>
        <begin position="61"/>
        <end position="85"/>
    </location>
</feature>
<dbReference type="GO" id="GO:0005886">
    <property type="term" value="C:plasma membrane"/>
    <property type="evidence" value="ECO:0007669"/>
    <property type="project" value="UniProtKB-SubCell"/>
</dbReference>
<protein>
    <submittedName>
        <fullName evidence="13">ABC-type multidrug/protein/lipid transport system, ATPase component</fullName>
    </submittedName>
</protein>
<evidence type="ECO:0000256" key="2">
    <source>
        <dbReference type="ARBA" id="ARBA00022448"/>
    </source>
</evidence>
<dbReference type="GO" id="GO:0015421">
    <property type="term" value="F:ABC-type oligopeptide transporter activity"/>
    <property type="evidence" value="ECO:0007669"/>
    <property type="project" value="TreeGrafter"/>
</dbReference>
<name>M1P903_9CORY</name>
<dbReference type="InterPro" id="IPR011527">
    <property type="entry name" value="ABC1_TM_dom"/>
</dbReference>
<evidence type="ECO:0000259" key="12">
    <source>
        <dbReference type="PROSITE" id="PS50929"/>
    </source>
</evidence>
<dbReference type="AlphaFoldDB" id="M1P903"/>
<dbReference type="InterPro" id="IPR036640">
    <property type="entry name" value="ABC1_TM_sf"/>
</dbReference>
<dbReference type="SUPFAM" id="SSF90123">
    <property type="entry name" value="ABC transporter transmembrane region"/>
    <property type="match status" value="1"/>
</dbReference>
<dbReference type="InterPro" id="IPR003439">
    <property type="entry name" value="ABC_transporter-like_ATP-bd"/>
</dbReference>
<comment type="subcellular location">
    <subcellularLocation>
        <location evidence="1">Cell membrane</location>
        <topology evidence="1">Multi-pass membrane protein</topology>
    </subcellularLocation>
</comment>
<feature type="transmembrane region" description="Helical" evidence="10">
    <location>
        <begin position="166"/>
        <end position="187"/>
    </location>
</feature>
<dbReference type="GO" id="GO:0005524">
    <property type="term" value="F:ATP binding"/>
    <property type="evidence" value="ECO:0007669"/>
    <property type="project" value="UniProtKB-KW"/>
</dbReference>
<sequence length="585" mass="60175">MSGILPEAPARRAARRVAADLRPGWPYLVAVVVLGLVTAVAGLAGPWVVGRLVDTLSVKDSFAVVAGAAGVVVAAGVVSGLGTWLGQVFLSRALESAIARLREAVLSAGLSLDSRAVESTGRGDLVSRIADDSREVSAAATTVLPLVVQSLFTVVVSAGGMTAVDWRLGVIGLVAIPLYWSTLRAYLPRSGPLYRREREAFGVRTQRLLGGIGGVRTLRAYGAEATELRRIDGASARARGLSISVFRFVTWAFSRNNRAEAVVLVLLLGAGFLLVDAGAVTVGAVSTAALIFHRLFGPIGTLVGMFDQVQSAGASLVRMVGVIDAAGHAAPSGRFTPAPAEGLSLSGVHHSYDGDRAVVADVDLAVRPGEHVAVVGATGAGKSTVALIAAGLLTPVRGTVRLGGVPAPQVDPVCLRSFVAMVSQEVHCFRGSVLDNVRLARPEATDAEAHAALAAVGADRWVAGLVDGGDTVIGDGGHRLTPVQEQMLALARLQLADPRFVILDEATAESGSGGAERLDAAAAAVLAGRGALIVAHRLSQAAAADRVVVMDHGRIIEAGTHEQLSAGSGVYSKLWAAWQGGTEGR</sequence>
<keyword evidence="6" id="KW-0547">Nucleotide-binding</keyword>
<dbReference type="InterPro" id="IPR027417">
    <property type="entry name" value="P-loop_NTPase"/>
</dbReference>
<dbReference type="PROSITE" id="PS50893">
    <property type="entry name" value="ABC_TRANSPORTER_2"/>
    <property type="match status" value="1"/>
</dbReference>
<evidence type="ECO:0000256" key="3">
    <source>
        <dbReference type="ARBA" id="ARBA00022475"/>
    </source>
</evidence>
<dbReference type="FunFam" id="3.40.50.300:FF:001001">
    <property type="entry name" value="Multidrug ABC transporter ATP-binding protein"/>
    <property type="match status" value="1"/>
</dbReference>
<proteinExistence type="predicted"/>
<dbReference type="PANTHER" id="PTHR43394:SF1">
    <property type="entry name" value="ATP-BINDING CASSETTE SUB-FAMILY B MEMBER 10, MITOCHONDRIAL"/>
    <property type="match status" value="1"/>
</dbReference>
<keyword evidence="14" id="KW-1185">Reference proteome</keyword>
<dbReference type="RefSeq" id="WP_015401572.1">
    <property type="nucleotide sequence ID" value="NC_020302.1"/>
</dbReference>
<dbReference type="PANTHER" id="PTHR43394">
    <property type="entry name" value="ATP-DEPENDENT PERMEASE MDL1, MITOCHONDRIAL"/>
    <property type="match status" value="1"/>
</dbReference>
<feature type="domain" description="ABC transporter" evidence="11">
    <location>
        <begin position="343"/>
        <end position="577"/>
    </location>
</feature>
<keyword evidence="4" id="KW-0997">Cell inner membrane</keyword>
<dbReference type="GO" id="GO:0016887">
    <property type="term" value="F:ATP hydrolysis activity"/>
    <property type="evidence" value="ECO:0007669"/>
    <property type="project" value="InterPro"/>
</dbReference>
<accession>M1P903</accession>
<evidence type="ECO:0000256" key="7">
    <source>
        <dbReference type="ARBA" id="ARBA00022840"/>
    </source>
</evidence>
<evidence type="ECO:0000256" key="10">
    <source>
        <dbReference type="SAM" id="Phobius"/>
    </source>
</evidence>
<feature type="transmembrane region" description="Helical" evidence="10">
    <location>
        <begin position="25"/>
        <end position="49"/>
    </location>
</feature>
<feature type="transmembrane region" description="Helical" evidence="10">
    <location>
        <begin position="261"/>
        <end position="292"/>
    </location>
</feature>